<organism evidence="1 2">
    <name type="scientific">Riccia sorocarpa</name>
    <dbReference type="NCBI Taxonomy" id="122646"/>
    <lineage>
        <taxon>Eukaryota</taxon>
        <taxon>Viridiplantae</taxon>
        <taxon>Streptophyta</taxon>
        <taxon>Embryophyta</taxon>
        <taxon>Marchantiophyta</taxon>
        <taxon>Marchantiopsida</taxon>
        <taxon>Marchantiidae</taxon>
        <taxon>Marchantiales</taxon>
        <taxon>Ricciaceae</taxon>
        <taxon>Riccia</taxon>
    </lineage>
</organism>
<evidence type="ECO:0000313" key="2">
    <source>
        <dbReference type="Proteomes" id="UP001633002"/>
    </source>
</evidence>
<gene>
    <name evidence="1" type="ORF">R1sor_019741</name>
</gene>
<sequence length="88" mass="9955">MWSNAVPSGEANVMSFGKEWLNVEFLRSYAKMDKQLEEIHTFFPHTLSGGAARSRNWVVIHEDSVEAGAPENFLSLKESRFREGLGLL</sequence>
<evidence type="ECO:0000313" key="1">
    <source>
        <dbReference type="EMBL" id="KAL3701719.1"/>
    </source>
</evidence>
<dbReference type="EMBL" id="JBJQOH010000001">
    <property type="protein sequence ID" value="KAL3701719.1"/>
    <property type="molecule type" value="Genomic_DNA"/>
</dbReference>
<dbReference type="AlphaFoldDB" id="A0ABD3IJL2"/>
<protein>
    <submittedName>
        <fullName evidence="1">Uncharacterized protein</fullName>
    </submittedName>
</protein>
<dbReference type="Proteomes" id="UP001633002">
    <property type="component" value="Unassembled WGS sequence"/>
</dbReference>
<keyword evidence="2" id="KW-1185">Reference proteome</keyword>
<comment type="caution">
    <text evidence="1">The sequence shown here is derived from an EMBL/GenBank/DDBJ whole genome shotgun (WGS) entry which is preliminary data.</text>
</comment>
<proteinExistence type="predicted"/>
<accession>A0ABD3IJL2</accession>
<name>A0ABD3IJL2_9MARC</name>
<reference evidence="1 2" key="1">
    <citation type="submission" date="2024-09" db="EMBL/GenBank/DDBJ databases">
        <title>Chromosome-scale assembly of Riccia sorocarpa.</title>
        <authorList>
            <person name="Paukszto L."/>
        </authorList>
    </citation>
    <scope>NUCLEOTIDE SEQUENCE [LARGE SCALE GENOMIC DNA]</scope>
    <source>
        <strain evidence="1">LP-2024</strain>
        <tissue evidence="1">Aerial parts of the thallus</tissue>
    </source>
</reference>